<feature type="chain" id="PRO_5030138044" description="DUF3012 domain-containing protein" evidence="1">
    <location>
        <begin position="23"/>
        <end position="60"/>
    </location>
</feature>
<evidence type="ECO:0008006" key="4">
    <source>
        <dbReference type="Google" id="ProtNLM"/>
    </source>
</evidence>
<protein>
    <recommendedName>
        <fullName evidence="4">DUF3012 domain-containing protein</fullName>
    </recommendedName>
</protein>
<evidence type="ECO:0000313" key="3">
    <source>
        <dbReference type="Proteomes" id="UP000434580"/>
    </source>
</evidence>
<keyword evidence="1" id="KW-0732">Signal</keyword>
<accession>A0A5S9PK79</accession>
<name>A0A5S9PK79_9GAMM</name>
<dbReference type="AlphaFoldDB" id="A0A5S9PK79"/>
<organism evidence="2 3">
    <name type="scientific">BD1-7 clade bacterium</name>
    <dbReference type="NCBI Taxonomy" id="2029982"/>
    <lineage>
        <taxon>Bacteria</taxon>
        <taxon>Pseudomonadati</taxon>
        <taxon>Pseudomonadota</taxon>
        <taxon>Gammaproteobacteria</taxon>
        <taxon>Cellvibrionales</taxon>
        <taxon>Spongiibacteraceae</taxon>
        <taxon>BD1-7 clade</taxon>
    </lineage>
</organism>
<dbReference type="PROSITE" id="PS51257">
    <property type="entry name" value="PROKAR_LIPOPROTEIN"/>
    <property type="match status" value="1"/>
</dbReference>
<feature type="signal peptide" evidence="1">
    <location>
        <begin position="1"/>
        <end position="22"/>
    </location>
</feature>
<dbReference type="EMBL" id="CACSII010000012">
    <property type="protein sequence ID" value="CAA0104507.1"/>
    <property type="molecule type" value="Genomic_DNA"/>
</dbReference>
<dbReference type="InterPro" id="IPR021379">
    <property type="entry name" value="DUF3012"/>
</dbReference>
<dbReference type="Proteomes" id="UP000434580">
    <property type="component" value="Unassembled WGS sequence"/>
</dbReference>
<proteinExistence type="predicted"/>
<sequence>MNMKTYRLIGLLPIFIIATACSPEIGSKAWCSQMDEKSKGDWTANEAGDYAKHCIFRSDD</sequence>
<evidence type="ECO:0000313" key="2">
    <source>
        <dbReference type="EMBL" id="CAA0104507.1"/>
    </source>
</evidence>
<reference evidence="2 3" key="1">
    <citation type="submission" date="2019-11" db="EMBL/GenBank/DDBJ databases">
        <authorList>
            <person name="Holert J."/>
        </authorList>
    </citation>
    <scope>NUCLEOTIDE SEQUENCE [LARGE SCALE GENOMIC DNA]</scope>
    <source>
        <strain evidence="2">BC5_2</strain>
    </source>
</reference>
<gene>
    <name evidence="2" type="ORF">DPBNPPHM_01081</name>
</gene>
<dbReference type="Pfam" id="PF11216">
    <property type="entry name" value="DUF3012"/>
    <property type="match status" value="1"/>
</dbReference>
<evidence type="ECO:0000256" key="1">
    <source>
        <dbReference type="SAM" id="SignalP"/>
    </source>
</evidence>